<proteinExistence type="predicted"/>
<protein>
    <submittedName>
        <fullName evidence="2">Uncharacterized protein</fullName>
    </submittedName>
</protein>
<accession>A0A559KME2</accession>
<name>A0A559KME2_FUSOC</name>
<organism evidence="2 3">
    <name type="scientific">Fusarium oxysporum f. sp. cubense</name>
    <dbReference type="NCBI Taxonomy" id="61366"/>
    <lineage>
        <taxon>Eukaryota</taxon>
        <taxon>Fungi</taxon>
        <taxon>Dikarya</taxon>
        <taxon>Ascomycota</taxon>
        <taxon>Pezizomycotina</taxon>
        <taxon>Sordariomycetes</taxon>
        <taxon>Hypocreomycetidae</taxon>
        <taxon>Hypocreales</taxon>
        <taxon>Nectriaceae</taxon>
        <taxon>Fusarium</taxon>
        <taxon>Fusarium oxysporum species complex</taxon>
    </lineage>
</organism>
<feature type="compositionally biased region" description="Basic and acidic residues" evidence="1">
    <location>
        <begin position="83"/>
        <end position="94"/>
    </location>
</feature>
<sequence>MQRLSLPVGALGSLVKATSEQPVIELGERLVFEDSAPFSLLPQMLRPLFDLSKMSKVVRPFTKNVTNGQSDVGEFKEVMGKKWRRREGNEKSDDGNDMETQDSEIERFIWA</sequence>
<reference evidence="2 3" key="1">
    <citation type="journal article" date="2019" name="Microbiol. Resour. Announc.">
        <title>High-quality draft genome sequence of Fusarium oxysporum f. sp. cubense strain 160527, a causal agent of Panama disease.</title>
        <authorList>
            <person name="Asai S."/>
            <person name="Ayukawa Y."/>
            <person name="Gan P."/>
            <person name="Masuda S."/>
            <person name="Komatsu K."/>
            <person name="Shirasu K."/>
            <person name="Arie T."/>
        </authorList>
    </citation>
    <scope>NUCLEOTIDE SEQUENCE [LARGE SCALE GENOMIC DNA]</scope>
    <source>
        <strain evidence="2 3">160527</strain>
    </source>
</reference>
<comment type="caution">
    <text evidence="2">The sequence shown here is derived from an EMBL/GenBank/DDBJ whole genome shotgun (WGS) entry which is preliminary data.</text>
</comment>
<evidence type="ECO:0000313" key="3">
    <source>
        <dbReference type="Proteomes" id="UP000320707"/>
    </source>
</evidence>
<feature type="region of interest" description="Disordered" evidence="1">
    <location>
        <begin position="83"/>
        <end position="111"/>
    </location>
</feature>
<evidence type="ECO:0000256" key="1">
    <source>
        <dbReference type="SAM" id="MobiDB-lite"/>
    </source>
</evidence>
<gene>
    <name evidence="2" type="ORF">Focb16_v003591</name>
</gene>
<evidence type="ECO:0000313" key="2">
    <source>
        <dbReference type="EMBL" id="TVY60548.1"/>
    </source>
</evidence>
<dbReference type="AlphaFoldDB" id="A0A559KME2"/>
<dbReference type="Proteomes" id="UP000320707">
    <property type="component" value="Unassembled WGS sequence"/>
</dbReference>
<dbReference type="EMBL" id="SRMI01000012">
    <property type="protein sequence ID" value="TVY60548.1"/>
    <property type="molecule type" value="Genomic_DNA"/>
</dbReference>